<dbReference type="Proteomes" id="UP000195521">
    <property type="component" value="Unassembled WGS sequence"/>
</dbReference>
<evidence type="ECO:0000313" key="3">
    <source>
        <dbReference type="Proteomes" id="UP000195521"/>
    </source>
</evidence>
<keyword evidence="1" id="KW-0472">Membrane</keyword>
<comment type="caution">
    <text evidence="2">The sequence shown here is derived from an EMBL/GenBank/DDBJ whole genome shotgun (WGS) entry which is preliminary data.</text>
</comment>
<keyword evidence="3" id="KW-1185">Reference proteome</keyword>
<name>A0A1Y1JR24_PLAGO</name>
<evidence type="ECO:0000313" key="2">
    <source>
        <dbReference type="EMBL" id="GAW83945.1"/>
    </source>
</evidence>
<dbReference type="AlphaFoldDB" id="A0A1Y1JR24"/>
<keyword evidence="1" id="KW-0812">Transmembrane</keyword>
<organism evidence="2 3">
    <name type="scientific">Plasmodium gonderi</name>
    <dbReference type="NCBI Taxonomy" id="77519"/>
    <lineage>
        <taxon>Eukaryota</taxon>
        <taxon>Sar</taxon>
        <taxon>Alveolata</taxon>
        <taxon>Apicomplexa</taxon>
        <taxon>Aconoidasida</taxon>
        <taxon>Haemosporida</taxon>
        <taxon>Plasmodiidae</taxon>
        <taxon>Plasmodium</taxon>
        <taxon>Plasmodium (Plasmodium)</taxon>
    </lineage>
</organism>
<dbReference type="GeneID" id="39744753"/>
<evidence type="ECO:0000256" key="1">
    <source>
        <dbReference type="SAM" id="Phobius"/>
    </source>
</evidence>
<feature type="transmembrane region" description="Helical" evidence="1">
    <location>
        <begin position="259"/>
        <end position="283"/>
    </location>
</feature>
<dbReference type="EMBL" id="BDQF01000035">
    <property type="protein sequence ID" value="GAW83945.1"/>
    <property type="molecule type" value="Genomic_DNA"/>
</dbReference>
<accession>A0A1Y1JR24</accession>
<reference evidence="3" key="1">
    <citation type="submission" date="2017-04" db="EMBL/GenBank/DDBJ databases">
        <title>Plasmodium gonderi genome.</title>
        <authorList>
            <person name="Arisue N."/>
            <person name="Honma H."/>
            <person name="Kawai S."/>
            <person name="Tougan T."/>
            <person name="Tanabe K."/>
            <person name="Horii T."/>
        </authorList>
    </citation>
    <scope>NUCLEOTIDE SEQUENCE [LARGE SCALE GENOMIC DNA]</scope>
    <source>
        <strain evidence="3">ATCC 30045</strain>
    </source>
</reference>
<protein>
    <submittedName>
        <fullName evidence="2">Variable surface protein</fullName>
    </submittedName>
</protein>
<keyword evidence="1" id="KW-1133">Transmembrane helix</keyword>
<proteinExistence type="predicted"/>
<gene>
    <name evidence="2" type="ORF">PGO_000235</name>
</gene>
<sequence>MSDAKKQIEKFNFTGIFPTCTSGYKWQIYQRFSDNMADHFTRLCSQFRNAVTNNNCNTEDFVQWCQVLIVYLNRIKNNESMFKPEVCCKYFYYKLKKLLLNRCNCTCKGIYECYEKMTQIVIKNLGTIIPDVCIKYPINIDENTFIIFGNLDELINRFNEFISNYHSPNYSDIKEFIRLMKLLEKTEFKNNESIRLLLKEYEDQYKIYLKKFNERNPILYYLTKDGYINGILNVESLTKEGVEVIGAQTDFTTGTGTGIGFLAFAILVIVFILYKYTPYFSFLHSRAKRLRKKLKKNYKNNLCFKDTFDFEYKNSTDNTCKIAYRSISYNQ</sequence>
<dbReference type="RefSeq" id="XP_028546534.1">
    <property type="nucleotide sequence ID" value="XM_028690733.1"/>
</dbReference>